<name>A0AA85GGR5_9TREM</name>
<dbReference type="WBParaSite" id="SRDH1_99030.1">
    <property type="protein sequence ID" value="SRDH1_99030.1"/>
    <property type="gene ID" value="SRDH1_99030"/>
</dbReference>
<keyword evidence="1" id="KW-1185">Reference proteome</keyword>
<dbReference type="AlphaFoldDB" id="A0AA85GGR5"/>
<reference evidence="2" key="2">
    <citation type="submission" date="2023-11" db="UniProtKB">
        <authorList>
            <consortium name="WormBaseParasite"/>
        </authorList>
    </citation>
    <scope>IDENTIFICATION</scope>
</reference>
<reference evidence="1" key="1">
    <citation type="submission" date="2022-06" db="EMBL/GenBank/DDBJ databases">
        <authorList>
            <person name="Berger JAMES D."/>
            <person name="Berger JAMES D."/>
        </authorList>
    </citation>
    <scope>NUCLEOTIDE SEQUENCE [LARGE SCALE GENOMIC DNA]</scope>
</reference>
<sequence>EILDDKAISEPNRQFLENWNQYKSFNLELSRCPRNRQITLGTKPELTDLINQEFTKVSCKL</sequence>
<evidence type="ECO:0000313" key="1">
    <source>
        <dbReference type="Proteomes" id="UP000050792"/>
    </source>
</evidence>
<evidence type="ECO:0000313" key="2">
    <source>
        <dbReference type="WBParaSite" id="SRDH1_99030.1"/>
    </source>
</evidence>
<protein>
    <submittedName>
        <fullName evidence="2">Uncharacterized protein</fullName>
    </submittedName>
</protein>
<organism evidence="1 2">
    <name type="scientific">Schistosoma rodhaini</name>
    <dbReference type="NCBI Taxonomy" id="6188"/>
    <lineage>
        <taxon>Eukaryota</taxon>
        <taxon>Metazoa</taxon>
        <taxon>Spiralia</taxon>
        <taxon>Lophotrochozoa</taxon>
        <taxon>Platyhelminthes</taxon>
        <taxon>Trematoda</taxon>
        <taxon>Digenea</taxon>
        <taxon>Strigeidida</taxon>
        <taxon>Schistosomatoidea</taxon>
        <taxon>Schistosomatidae</taxon>
        <taxon>Schistosoma</taxon>
    </lineage>
</organism>
<dbReference type="Proteomes" id="UP000050792">
    <property type="component" value="Unassembled WGS sequence"/>
</dbReference>
<accession>A0AA85GGR5</accession>
<proteinExistence type="predicted"/>